<accession>A0A9P0Q5J3</accession>
<sequence>MVLLLKNYFSKKLIYNLIYSVNKKYSEKTKQQKKLLCHPYIQTDPNELKISDNYRSWRIIPQHTDLPDINF</sequence>
<reference evidence="1" key="1">
    <citation type="submission" date="2022-03" db="EMBL/GenBank/DDBJ databases">
        <authorList>
            <person name="Sayadi A."/>
        </authorList>
    </citation>
    <scope>NUCLEOTIDE SEQUENCE</scope>
</reference>
<dbReference type="AlphaFoldDB" id="A0A9P0Q5J3"/>
<gene>
    <name evidence="1" type="ORF">ACAOBT_LOCUS31115</name>
</gene>
<dbReference type="EMBL" id="CAKOFQ010007918">
    <property type="protein sequence ID" value="CAH2009779.1"/>
    <property type="molecule type" value="Genomic_DNA"/>
</dbReference>
<comment type="caution">
    <text evidence="1">The sequence shown here is derived from an EMBL/GenBank/DDBJ whole genome shotgun (WGS) entry which is preliminary data.</text>
</comment>
<name>A0A9P0Q5J3_ACAOB</name>
<keyword evidence="2" id="KW-1185">Reference proteome</keyword>
<protein>
    <submittedName>
        <fullName evidence="1">Uncharacterized protein</fullName>
    </submittedName>
</protein>
<dbReference type="Proteomes" id="UP001152888">
    <property type="component" value="Unassembled WGS sequence"/>
</dbReference>
<proteinExistence type="predicted"/>
<evidence type="ECO:0000313" key="2">
    <source>
        <dbReference type="Proteomes" id="UP001152888"/>
    </source>
</evidence>
<evidence type="ECO:0000313" key="1">
    <source>
        <dbReference type="EMBL" id="CAH2009779.1"/>
    </source>
</evidence>
<organism evidence="1 2">
    <name type="scientific">Acanthoscelides obtectus</name>
    <name type="common">Bean weevil</name>
    <name type="synonym">Bruchus obtectus</name>
    <dbReference type="NCBI Taxonomy" id="200917"/>
    <lineage>
        <taxon>Eukaryota</taxon>
        <taxon>Metazoa</taxon>
        <taxon>Ecdysozoa</taxon>
        <taxon>Arthropoda</taxon>
        <taxon>Hexapoda</taxon>
        <taxon>Insecta</taxon>
        <taxon>Pterygota</taxon>
        <taxon>Neoptera</taxon>
        <taxon>Endopterygota</taxon>
        <taxon>Coleoptera</taxon>
        <taxon>Polyphaga</taxon>
        <taxon>Cucujiformia</taxon>
        <taxon>Chrysomeloidea</taxon>
        <taxon>Chrysomelidae</taxon>
        <taxon>Bruchinae</taxon>
        <taxon>Bruchini</taxon>
        <taxon>Acanthoscelides</taxon>
    </lineage>
</organism>